<proteinExistence type="predicted"/>
<dbReference type="GO" id="GO:0016301">
    <property type="term" value="F:kinase activity"/>
    <property type="evidence" value="ECO:0007669"/>
    <property type="project" value="UniProtKB-KW"/>
</dbReference>
<dbReference type="RefSeq" id="WP_377304933.1">
    <property type="nucleotide sequence ID" value="NZ_CP180191.1"/>
</dbReference>
<reference evidence="11" key="1">
    <citation type="journal article" date="2019" name="Int. J. Syst. Evol. Microbiol.">
        <title>The Global Catalogue of Microorganisms (GCM) 10K type strain sequencing project: providing services to taxonomists for standard genome sequencing and annotation.</title>
        <authorList>
            <consortium name="The Broad Institute Genomics Platform"/>
            <consortium name="The Broad Institute Genome Sequencing Center for Infectious Disease"/>
            <person name="Wu L."/>
            <person name="Ma J."/>
        </authorList>
    </citation>
    <scope>NUCLEOTIDE SEQUENCE [LARGE SCALE GENOMIC DNA]</scope>
    <source>
        <strain evidence="11">KCTC 52168</strain>
    </source>
</reference>
<dbReference type="Pfam" id="PF02518">
    <property type="entry name" value="HATPase_c"/>
    <property type="match status" value="1"/>
</dbReference>
<dbReference type="SUPFAM" id="SSF47384">
    <property type="entry name" value="Homodimeric domain of signal transducing histidine kinase"/>
    <property type="match status" value="1"/>
</dbReference>
<comment type="catalytic activity">
    <reaction evidence="1">
        <text>ATP + protein L-histidine = ADP + protein N-phospho-L-histidine.</text>
        <dbReference type="EC" id="2.7.13.3"/>
    </reaction>
</comment>
<dbReference type="CDD" id="cd00082">
    <property type="entry name" value="HisKA"/>
    <property type="match status" value="1"/>
</dbReference>
<dbReference type="Gene3D" id="1.10.287.130">
    <property type="match status" value="1"/>
</dbReference>
<feature type="domain" description="Histidine kinase" evidence="8">
    <location>
        <begin position="250"/>
        <end position="462"/>
    </location>
</feature>
<dbReference type="InterPro" id="IPR004358">
    <property type="entry name" value="Sig_transdc_His_kin-like_C"/>
</dbReference>
<feature type="transmembrane region" description="Helical" evidence="7">
    <location>
        <begin position="65"/>
        <end position="86"/>
    </location>
</feature>
<name>A0ABV7HAE3_9BURK</name>
<evidence type="ECO:0000256" key="3">
    <source>
        <dbReference type="ARBA" id="ARBA00022553"/>
    </source>
</evidence>
<dbReference type="PROSITE" id="PS50110">
    <property type="entry name" value="RESPONSE_REGULATORY"/>
    <property type="match status" value="1"/>
</dbReference>
<dbReference type="CDD" id="cd16922">
    <property type="entry name" value="HATPase_EvgS-ArcB-TorS-like"/>
    <property type="match status" value="1"/>
</dbReference>
<evidence type="ECO:0000259" key="8">
    <source>
        <dbReference type="PROSITE" id="PS50109"/>
    </source>
</evidence>
<evidence type="ECO:0000256" key="4">
    <source>
        <dbReference type="ARBA" id="ARBA00022679"/>
    </source>
</evidence>
<protein>
    <recommendedName>
        <fullName evidence="2">histidine kinase</fullName>
        <ecNumber evidence="2">2.7.13.3</ecNumber>
    </recommendedName>
</protein>
<dbReference type="Pfam" id="PF00512">
    <property type="entry name" value="HisKA"/>
    <property type="match status" value="1"/>
</dbReference>
<dbReference type="InterPro" id="IPR003594">
    <property type="entry name" value="HATPase_dom"/>
</dbReference>
<dbReference type="InterPro" id="IPR011006">
    <property type="entry name" value="CheY-like_superfamily"/>
</dbReference>
<keyword evidence="5 10" id="KW-0418">Kinase</keyword>
<feature type="modified residue" description="4-aspartylphosphate" evidence="6">
    <location>
        <position position="533"/>
    </location>
</feature>
<dbReference type="PROSITE" id="PS50109">
    <property type="entry name" value="HIS_KIN"/>
    <property type="match status" value="1"/>
</dbReference>
<feature type="transmembrane region" description="Helical" evidence="7">
    <location>
        <begin position="158"/>
        <end position="176"/>
    </location>
</feature>
<dbReference type="PRINTS" id="PR00344">
    <property type="entry name" value="BCTRLSENSOR"/>
</dbReference>
<dbReference type="InterPro" id="IPR036890">
    <property type="entry name" value="HATPase_C_sf"/>
</dbReference>
<dbReference type="Proteomes" id="UP001595556">
    <property type="component" value="Unassembled WGS sequence"/>
</dbReference>
<dbReference type="SMART" id="SM00388">
    <property type="entry name" value="HisKA"/>
    <property type="match status" value="1"/>
</dbReference>
<feature type="domain" description="Response regulatory" evidence="9">
    <location>
        <begin position="483"/>
        <end position="601"/>
    </location>
</feature>
<dbReference type="PANTHER" id="PTHR43047">
    <property type="entry name" value="TWO-COMPONENT HISTIDINE PROTEIN KINASE"/>
    <property type="match status" value="1"/>
</dbReference>
<dbReference type="EC" id="2.7.13.3" evidence="2"/>
<feature type="transmembrane region" description="Helical" evidence="7">
    <location>
        <begin position="106"/>
        <end position="124"/>
    </location>
</feature>
<accession>A0ABV7HAE3</accession>
<evidence type="ECO:0000256" key="7">
    <source>
        <dbReference type="SAM" id="Phobius"/>
    </source>
</evidence>
<gene>
    <name evidence="10" type="ORF">ACFOEN_13960</name>
</gene>
<evidence type="ECO:0000256" key="6">
    <source>
        <dbReference type="PROSITE-ProRule" id="PRU00169"/>
    </source>
</evidence>
<sequence>MNPSVQGAGAAAARAGLQARLRHAMAVGDPRRLMVLARNGIPSSITVTLVALALAALHWKNGQQVWIAAWMLGFVAVRLVVVAVCLKYQREARESTEMASHWVRTVIWLGFAQGLAWGLGGFVLVEPGNIVNEALLHVTVATIALSVVPTLAHFYPALVAYILPVFLGLAARNLWVGDAHHAALAGLVLIAGTYGLAAGWAYARIHAENRAQREENQRLIEALSIENEATRSAQQRAEAAQHAQGRLFAAANHDLRQPLHAIGLMAQSLRAATPAQAAELGARISDCVDDMDRLVEELLDLARAESTRTHLNPATVDVQALAAELIGIYGSVAQAKRLQLFSSVQPLVLNTDRALLRRILVNLLSNAIRYTPRGEVELGAQQDAAEIRVFVRDTGIGIAPEEHARVFDAFYQVPGVARGGQSGFGLGLATVRRFAHSLGGRITLTSSPGQGSTFSLHLPRGALEPLQSGEAAVPAPDALRGLRVLLVDDDPRALAAMQSLLADWGCEVRACAGIAQALDAAAQGLAPQLLVTDVYLDVDHPDQTGFVLLERLRALYGQLPAVLISGESDADVLAQARASGLALLRKPVRPIQLRATLSHLLA</sequence>
<keyword evidence="7" id="KW-0472">Membrane</keyword>
<dbReference type="Gene3D" id="3.30.565.10">
    <property type="entry name" value="Histidine kinase-like ATPase, C-terminal domain"/>
    <property type="match status" value="1"/>
</dbReference>
<evidence type="ECO:0000259" key="9">
    <source>
        <dbReference type="PROSITE" id="PS50110"/>
    </source>
</evidence>
<keyword evidence="11" id="KW-1185">Reference proteome</keyword>
<dbReference type="PANTHER" id="PTHR43047:SF9">
    <property type="entry name" value="HISTIDINE KINASE"/>
    <property type="match status" value="1"/>
</dbReference>
<dbReference type="SUPFAM" id="SSF52172">
    <property type="entry name" value="CheY-like"/>
    <property type="match status" value="1"/>
</dbReference>
<evidence type="ECO:0000313" key="11">
    <source>
        <dbReference type="Proteomes" id="UP001595556"/>
    </source>
</evidence>
<feature type="transmembrane region" description="Helical" evidence="7">
    <location>
        <begin position="182"/>
        <end position="203"/>
    </location>
</feature>
<feature type="transmembrane region" description="Helical" evidence="7">
    <location>
        <begin position="40"/>
        <end position="59"/>
    </location>
</feature>
<dbReference type="SUPFAM" id="SSF55874">
    <property type="entry name" value="ATPase domain of HSP90 chaperone/DNA topoisomerase II/histidine kinase"/>
    <property type="match status" value="1"/>
</dbReference>
<evidence type="ECO:0000313" key="10">
    <source>
        <dbReference type="EMBL" id="MFC3148732.1"/>
    </source>
</evidence>
<dbReference type="InterPro" id="IPR005467">
    <property type="entry name" value="His_kinase_dom"/>
</dbReference>
<dbReference type="SMART" id="SM00448">
    <property type="entry name" value="REC"/>
    <property type="match status" value="1"/>
</dbReference>
<keyword evidence="4" id="KW-0808">Transferase</keyword>
<evidence type="ECO:0000256" key="5">
    <source>
        <dbReference type="ARBA" id="ARBA00022777"/>
    </source>
</evidence>
<dbReference type="EMBL" id="JBHRTI010000007">
    <property type="protein sequence ID" value="MFC3148732.1"/>
    <property type="molecule type" value="Genomic_DNA"/>
</dbReference>
<evidence type="ECO:0000256" key="1">
    <source>
        <dbReference type="ARBA" id="ARBA00000085"/>
    </source>
</evidence>
<dbReference type="Gene3D" id="3.40.50.2300">
    <property type="match status" value="1"/>
</dbReference>
<dbReference type="SMART" id="SM00387">
    <property type="entry name" value="HATPase_c"/>
    <property type="match status" value="1"/>
</dbReference>
<keyword evidence="7" id="KW-1133">Transmembrane helix</keyword>
<dbReference type="InterPro" id="IPR036097">
    <property type="entry name" value="HisK_dim/P_sf"/>
</dbReference>
<dbReference type="CDD" id="cd00156">
    <property type="entry name" value="REC"/>
    <property type="match status" value="1"/>
</dbReference>
<comment type="caution">
    <text evidence="10">The sequence shown here is derived from an EMBL/GenBank/DDBJ whole genome shotgun (WGS) entry which is preliminary data.</text>
</comment>
<evidence type="ECO:0000256" key="2">
    <source>
        <dbReference type="ARBA" id="ARBA00012438"/>
    </source>
</evidence>
<keyword evidence="3 6" id="KW-0597">Phosphoprotein</keyword>
<dbReference type="Pfam" id="PF00072">
    <property type="entry name" value="Response_reg"/>
    <property type="match status" value="1"/>
</dbReference>
<organism evidence="10 11">
    <name type="scientific">Piscinibacterium candidicorallinum</name>
    <dbReference type="NCBI Taxonomy" id="1793872"/>
    <lineage>
        <taxon>Bacteria</taxon>
        <taxon>Pseudomonadati</taxon>
        <taxon>Pseudomonadota</taxon>
        <taxon>Betaproteobacteria</taxon>
        <taxon>Burkholderiales</taxon>
        <taxon>Piscinibacterium</taxon>
    </lineage>
</organism>
<keyword evidence="7" id="KW-0812">Transmembrane</keyword>
<dbReference type="InterPro" id="IPR003661">
    <property type="entry name" value="HisK_dim/P_dom"/>
</dbReference>
<dbReference type="InterPro" id="IPR001789">
    <property type="entry name" value="Sig_transdc_resp-reg_receiver"/>
</dbReference>